<accession>A0ABY2RHM6</accession>
<dbReference type="Pfam" id="PF20240">
    <property type="entry name" value="DUF6597"/>
    <property type="match status" value="1"/>
</dbReference>
<evidence type="ECO:0000256" key="1">
    <source>
        <dbReference type="ARBA" id="ARBA00023015"/>
    </source>
</evidence>
<dbReference type="SMART" id="SM00342">
    <property type="entry name" value="HTH_ARAC"/>
    <property type="match status" value="1"/>
</dbReference>
<keyword evidence="1" id="KW-0805">Transcription regulation</keyword>
<keyword evidence="3" id="KW-0804">Transcription</keyword>
<gene>
    <name evidence="6" type="ORF">FCG67_17250</name>
</gene>
<dbReference type="InterPro" id="IPR050204">
    <property type="entry name" value="AraC_XylS_family_regulators"/>
</dbReference>
<feature type="domain" description="HTH araC/xylS-type" evidence="5">
    <location>
        <begin position="134"/>
        <end position="231"/>
    </location>
</feature>
<proteinExistence type="predicted"/>
<evidence type="ECO:0000313" key="6">
    <source>
        <dbReference type="EMBL" id="TJZ76456.1"/>
    </source>
</evidence>
<organism evidence="6 7">
    <name type="scientific">Rhodococcus oryzae</name>
    <dbReference type="NCBI Taxonomy" id="2571143"/>
    <lineage>
        <taxon>Bacteria</taxon>
        <taxon>Bacillati</taxon>
        <taxon>Actinomycetota</taxon>
        <taxon>Actinomycetes</taxon>
        <taxon>Mycobacteriales</taxon>
        <taxon>Nocardiaceae</taxon>
        <taxon>Rhodococcus</taxon>
    </lineage>
</organism>
<dbReference type="PANTHER" id="PTHR46796:SF15">
    <property type="entry name" value="BLL1074 PROTEIN"/>
    <property type="match status" value="1"/>
</dbReference>
<name>A0ABY2RHM6_9NOCA</name>
<dbReference type="InterPro" id="IPR018060">
    <property type="entry name" value="HTH_AraC"/>
</dbReference>
<dbReference type="InterPro" id="IPR046532">
    <property type="entry name" value="DUF6597"/>
</dbReference>
<sequence length="250" mass="26303">MAYRELRAEVPGAVAWSVTPGPPGDRSKQDEGALVLPDGCMDLIWHEGGLLVAGPDTRAHRTTAAGSRAIGLRFASGVGPHVFGVRADELRDVRVPLEQLWPDAMVRSLFHAAEADPLRAISAAARDRLDGLGRPVETAIAARLASGVSVAQVAASLGWSERRLHRKSLSAFGYGPKTLARVLRFDRALGLARAGVPLARVAADTGFSDQAHLAREVRALAGTSLTGLLGQPGRAENSSMPWPSGSLTTA</sequence>
<evidence type="ECO:0000256" key="4">
    <source>
        <dbReference type="SAM" id="MobiDB-lite"/>
    </source>
</evidence>
<evidence type="ECO:0000256" key="3">
    <source>
        <dbReference type="ARBA" id="ARBA00023163"/>
    </source>
</evidence>
<comment type="caution">
    <text evidence="6">The sequence shown here is derived from an EMBL/GenBank/DDBJ whole genome shotgun (WGS) entry which is preliminary data.</text>
</comment>
<feature type="region of interest" description="Disordered" evidence="4">
    <location>
        <begin position="230"/>
        <end position="250"/>
    </location>
</feature>
<evidence type="ECO:0000313" key="7">
    <source>
        <dbReference type="Proteomes" id="UP000305109"/>
    </source>
</evidence>
<keyword evidence="7" id="KW-1185">Reference proteome</keyword>
<dbReference type="Gene3D" id="1.10.10.60">
    <property type="entry name" value="Homeodomain-like"/>
    <property type="match status" value="1"/>
</dbReference>
<dbReference type="Proteomes" id="UP000305109">
    <property type="component" value="Unassembled WGS sequence"/>
</dbReference>
<protein>
    <submittedName>
        <fullName evidence="6">Helix-turn-helix domain-containing protein</fullName>
    </submittedName>
</protein>
<feature type="compositionally biased region" description="Polar residues" evidence="4">
    <location>
        <begin position="236"/>
        <end position="250"/>
    </location>
</feature>
<evidence type="ECO:0000256" key="2">
    <source>
        <dbReference type="ARBA" id="ARBA00023125"/>
    </source>
</evidence>
<keyword evidence="2" id="KW-0238">DNA-binding</keyword>
<dbReference type="Pfam" id="PF12833">
    <property type="entry name" value="HTH_18"/>
    <property type="match status" value="1"/>
</dbReference>
<dbReference type="RefSeq" id="WP_136910923.1">
    <property type="nucleotide sequence ID" value="NZ_SUMD01000008.1"/>
</dbReference>
<dbReference type="PANTHER" id="PTHR46796">
    <property type="entry name" value="HTH-TYPE TRANSCRIPTIONAL ACTIVATOR RHAS-RELATED"/>
    <property type="match status" value="1"/>
</dbReference>
<reference evidence="6 7" key="1">
    <citation type="submission" date="2019-04" db="EMBL/GenBank/DDBJ databases">
        <title>Rhodococcus oryzae sp. nov., a novel actinomycete isolated from rhizosphere soil of rice (Oryza sativa L.).</title>
        <authorList>
            <person name="Li C."/>
        </authorList>
    </citation>
    <scope>NUCLEOTIDE SEQUENCE [LARGE SCALE GENOMIC DNA]</scope>
    <source>
        <strain evidence="6 7">NEAU-CX67</strain>
    </source>
</reference>
<evidence type="ECO:0000259" key="5">
    <source>
        <dbReference type="PROSITE" id="PS01124"/>
    </source>
</evidence>
<dbReference type="EMBL" id="SUMD01000008">
    <property type="protein sequence ID" value="TJZ76456.1"/>
    <property type="molecule type" value="Genomic_DNA"/>
</dbReference>
<dbReference type="PROSITE" id="PS01124">
    <property type="entry name" value="HTH_ARAC_FAMILY_2"/>
    <property type="match status" value="1"/>
</dbReference>